<dbReference type="SUPFAM" id="SSF48498">
    <property type="entry name" value="Tetracyclin repressor-like, C-terminal domain"/>
    <property type="match status" value="1"/>
</dbReference>
<gene>
    <name evidence="8" type="ORF">SAMN05216551_11234</name>
</gene>
<dbReference type="GO" id="GO:0003700">
    <property type="term" value="F:DNA-binding transcription factor activity"/>
    <property type="evidence" value="ECO:0007669"/>
    <property type="project" value="TreeGrafter"/>
</dbReference>
<evidence type="ECO:0000256" key="3">
    <source>
        <dbReference type="ARBA" id="ARBA00023125"/>
    </source>
</evidence>
<dbReference type="Gene3D" id="1.10.357.10">
    <property type="entry name" value="Tetracycline Repressor, domain 2"/>
    <property type="match status" value="1"/>
</dbReference>
<dbReference type="PROSITE" id="PS01081">
    <property type="entry name" value="HTH_TETR_1"/>
    <property type="match status" value="1"/>
</dbReference>
<keyword evidence="1" id="KW-0678">Repressor</keyword>
<keyword evidence="3 5" id="KW-0238">DNA-binding</keyword>
<accession>A0A1H2PTQ0</accession>
<dbReference type="PROSITE" id="PS50977">
    <property type="entry name" value="HTH_TETR_2"/>
    <property type="match status" value="1"/>
</dbReference>
<dbReference type="SUPFAM" id="SSF46689">
    <property type="entry name" value="Homeodomain-like"/>
    <property type="match status" value="1"/>
</dbReference>
<evidence type="ECO:0000256" key="2">
    <source>
        <dbReference type="ARBA" id="ARBA00023015"/>
    </source>
</evidence>
<evidence type="ECO:0000259" key="7">
    <source>
        <dbReference type="PROSITE" id="PS50977"/>
    </source>
</evidence>
<dbReference type="PRINTS" id="PR00455">
    <property type="entry name" value="HTHTETR"/>
</dbReference>
<feature type="region of interest" description="Disordered" evidence="6">
    <location>
        <begin position="1"/>
        <end position="32"/>
    </location>
</feature>
<dbReference type="Pfam" id="PF17939">
    <property type="entry name" value="TetR_C_30"/>
    <property type="match status" value="1"/>
</dbReference>
<dbReference type="Pfam" id="PF00440">
    <property type="entry name" value="TetR_N"/>
    <property type="match status" value="1"/>
</dbReference>
<name>A0A1H2PTQ0_9BURK</name>
<evidence type="ECO:0000256" key="4">
    <source>
        <dbReference type="ARBA" id="ARBA00023163"/>
    </source>
</evidence>
<feature type="compositionally biased region" description="Low complexity" evidence="6">
    <location>
        <begin position="241"/>
        <end position="250"/>
    </location>
</feature>
<feature type="region of interest" description="Disordered" evidence="6">
    <location>
        <begin position="241"/>
        <end position="282"/>
    </location>
</feature>
<evidence type="ECO:0000313" key="8">
    <source>
        <dbReference type="EMBL" id="SDV50499.1"/>
    </source>
</evidence>
<keyword evidence="9" id="KW-1185">Reference proteome</keyword>
<dbReference type="AlphaFoldDB" id="A0A1H2PTQ0"/>
<dbReference type="EMBL" id="FNLO01000012">
    <property type="protein sequence ID" value="SDV50499.1"/>
    <property type="molecule type" value="Genomic_DNA"/>
</dbReference>
<evidence type="ECO:0000313" key="9">
    <source>
        <dbReference type="Proteomes" id="UP000243719"/>
    </source>
</evidence>
<dbReference type="RefSeq" id="WP_091911517.1">
    <property type="nucleotide sequence ID" value="NZ_FNLO01000012.1"/>
</dbReference>
<keyword evidence="2" id="KW-0805">Transcription regulation</keyword>
<evidence type="ECO:0000256" key="6">
    <source>
        <dbReference type="SAM" id="MobiDB-lite"/>
    </source>
</evidence>
<dbReference type="InterPro" id="IPR023772">
    <property type="entry name" value="DNA-bd_HTH_TetR-type_CS"/>
</dbReference>
<feature type="compositionally biased region" description="Low complexity" evidence="6">
    <location>
        <begin position="257"/>
        <end position="270"/>
    </location>
</feature>
<evidence type="ECO:0000256" key="1">
    <source>
        <dbReference type="ARBA" id="ARBA00022491"/>
    </source>
</evidence>
<organism evidence="8 9">
    <name type="scientific">Chitinasiproducens palmae</name>
    <dbReference type="NCBI Taxonomy" id="1770053"/>
    <lineage>
        <taxon>Bacteria</taxon>
        <taxon>Pseudomonadati</taxon>
        <taxon>Pseudomonadota</taxon>
        <taxon>Betaproteobacteria</taxon>
        <taxon>Burkholderiales</taxon>
        <taxon>Burkholderiaceae</taxon>
        <taxon>Chitinasiproducens</taxon>
    </lineage>
</organism>
<feature type="DNA-binding region" description="H-T-H motif" evidence="5">
    <location>
        <begin position="55"/>
        <end position="74"/>
    </location>
</feature>
<dbReference type="GO" id="GO:0000976">
    <property type="term" value="F:transcription cis-regulatory region binding"/>
    <property type="evidence" value="ECO:0007669"/>
    <property type="project" value="TreeGrafter"/>
</dbReference>
<proteinExistence type="predicted"/>
<dbReference type="PANTHER" id="PTHR30055:SF234">
    <property type="entry name" value="HTH-TYPE TRANSCRIPTIONAL REGULATOR BETI"/>
    <property type="match status" value="1"/>
</dbReference>
<reference evidence="9" key="1">
    <citation type="submission" date="2016-09" db="EMBL/GenBank/DDBJ databases">
        <authorList>
            <person name="Varghese N."/>
            <person name="Submissions S."/>
        </authorList>
    </citation>
    <scope>NUCLEOTIDE SEQUENCE [LARGE SCALE GENOMIC DNA]</scope>
    <source>
        <strain evidence="9">JS23</strain>
    </source>
</reference>
<dbReference type="OrthoDB" id="9151800at2"/>
<dbReference type="InterPro" id="IPR050109">
    <property type="entry name" value="HTH-type_TetR-like_transc_reg"/>
</dbReference>
<dbReference type="STRING" id="1770053.SAMN05216551_11234"/>
<dbReference type="InterPro" id="IPR036271">
    <property type="entry name" value="Tet_transcr_reg_TetR-rel_C_sf"/>
</dbReference>
<evidence type="ECO:0000256" key="5">
    <source>
        <dbReference type="PROSITE-ProRule" id="PRU00335"/>
    </source>
</evidence>
<dbReference type="InterPro" id="IPR009057">
    <property type="entry name" value="Homeodomain-like_sf"/>
</dbReference>
<dbReference type="InterPro" id="IPR001647">
    <property type="entry name" value="HTH_TetR"/>
</dbReference>
<dbReference type="Proteomes" id="UP000243719">
    <property type="component" value="Unassembled WGS sequence"/>
</dbReference>
<protein>
    <submittedName>
        <fullName evidence="8">DNA-binding transcriptional regulator, AcrR family</fullName>
    </submittedName>
</protein>
<dbReference type="PANTHER" id="PTHR30055">
    <property type="entry name" value="HTH-TYPE TRANSCRIPTIONAL REGULATOR RUTR"/>
    <property type="match status" value="1"/>
</dbReference>
<keyword evidence="4" id="KW-0804">Transcription</keyword>
<feature type="domain" description="HTH tetR-type" evidence="7">
    <location>
        <begin position="32"/>
        <end position="92"/>
    </location>
</feature>
<dbReference type="InterPro" id="IPR041586">
    <property type="entry name" value="PsrA_TetR_C"/>
</dbReference>
<sequence length="282" mass="30052">MKKENIHPAPVAAATRGAPGARKRLGRPTGNMNQRENILDAAEVDFSQRGYAGTSLKEVAASCDVTQALITYYFGTKQQLFEQVFLRRATLISAERMARLAELTESGEAASVTEIVRAFLLPLVALRKSEGGRAFIRLQARLHTEPPEISYSLRSTAYGDSTDTYVAALRAALPALPAKDLYWRVTAMVGAYLYAFSDTHRLDVLSKDACDPMDAEETLAQLTSFIVGGLEAAASATATNTATAPATATARSRPVTGTAAKRAAAKSTRGAPRKTPKAASAA</sequence>